<evidence type="ECO:0000256" key="1">
    <source>
        <dbReference type="ARBA" id="ARBA00004202"/>
    </source>
</evidence>
<dbReference type="GO" id="GO:0006826">
    <property type="term" value="P:iron ion transport"/>
    <property type="evidence" value="ECO:0007669"/>
    <property type="project" value="UniProtKB-KW"/>
</dbReference>
<keyword evidence="4" id="KW-1003">Cell membrane</keyword>
<comment type="caution">
    <text evidence="12">The sequence shown here is derived from an EMBL/GenBank/DDBJ whole genome shotgun (WGS) entry which is preliminary data.</text>
</comment>
<protein>
    <submittedName>
        <fullName evidence="12">Iron complex transport system ATP-binding protein</fullName>
    </submittedName>
</protein>
<keyword evidence="3" id="KW-0813">Transport</keyword>
<evidence type="ECO:0000256" key="2">
    <source>
        <dbReference type="ARBA" id="ARBA00005417"/>
    </source>
</evidence>
<keyword evidence="7 12" id="KW-0067">ATP-binding</keyword>
<dbReference type="GO" id="GO:0005886">
    <property type="term" value="C:plasma membrane"/>
    <property type="evidence" value="ECO:0007669"/>
    <property type="project" value="UniProtKB-SubCell"/>
</dbReference>
<dbReference type="PANTHER" id="PTHR42771:SF2">
    <property type="entry name" value="IRON(3+)-HYDROXAMATE IMPORT ATP-BINDING PROTEIN FHUC"/>
    <property type="match status" value="1"/>
</dbReference>
<evidence type="ECO:0000256" key="3">
    <source>
        <dbReference type="ARBA" id="ARBA00022448"/>
    </source>
</evidence>
<sequence length="259" mass="28261">MIRIQGLTVGYGRKPVIRGLDACFAPGRFTALVGPNGCGKSTLLKAVMGFLRPQAGRVTLDGVPMARIPRRALARRIAWLPQENHCPDYLTLGELVEMGGHARQGLFAGPDDRDRLLFREALRIVGLQDQAHLPVNALSGGQRQRAFIAMVLAQDTPVVLMDEPVNHLDVTYQYALLGLVRDLTRRHGRTVVSVLHDLNLALSFADEVVMMSGGEARASGPVAEVLNAANLREVFDLDAQVIRHEGRRICLPALPEPSA</sequence>
<evidence type="ECO:0000256" key="8">
    <source>
        <dbReference type="ARBA" id="ARBA00023004"/>
    </source>
</evidence>
<dbReference type="Gene3D" id="3.40.50.300">
    <property type="entry name" value="P-loop containing nucleotide triphosphate hydrolases"/>
    <property type="match status" value="1"/>
</dbReference>
<dbReference type="PROSITE" id="PS00211">
    <property type="entry name" value="ABC_TRANSPORTER_1"/>
    <property type="match status" value="1"/>
</dbReference>
<dbReference type="PROSITE" id="PS50893">
    <property type="entry name" value="ABC_TRANSPORTER_2"/>
    <property type="match status" value="1"/>
</dbReference>
<dbReference type="Proteomes" id="UP000256941">
    <property type="component" value="Unassembled WGS sequence"/>
</dbReference>
<dbReference type="InterPro" id="IPR017871">
    <property type="entry name" value="ABC_transporter-like_CS"/>
</dbReference>
<dbReference type="RefSeq" id="WP_072462915.1">
    <property type="nucleotide sequence ID" value="NZ_CP038197.1"/>
</dbReference>
<dbReference type="PANTHER" id="PTHR42771">
    <property type="entry name" value="IRON(3+)-HYDROXAMATE IMPORT ATP-BINDING PROTEIN FHUC"/>
    <property type="match status" value="1"/>
</dbReference>
<comment type="subcellular location">
    <subcellularLocation>
        <location evidence="1">Cell membrane</location>
        <topology evidence="1">Peripheral membrane protein</topology>
    </subcellularLocation>
</comment>
<evidence type="ECO:0000259" key="11">
    <source>
        <dbReference type="PROSITE" id="PS50893"/>
    </source>
</evidence>
<dbReference type="AlphaFoldDB" id="A0A3D9XD68"/>
<evidence type="ECO:0000256" key="4">
    <source>
        <dbReference type="ARBA" id="ARBA00022475"/>
    </source>
</evidence>
<keyword evidence="10" id="KW-0472">Membrane</keyword>
<accession>A0A3D9XD68</accession>
<evidence type="ECO:0000256" key="10">
    <source>
        <dbReference type="ARBA" id="ARBA00023136"/>
    </source>
</evidence>
<keyword evidence="5" id="KW-0410">Iron transport</keyword>
<dbReference type="InterPro" id="IPR051535">
    <property type="entry name" value="Siderophore_ABC-ATPase"/>
</dbReference>
<dbReference type="CDD" id="cd03214">
    <property type="entry name" value="ABC_Iron-Siderophores_B12_Hemin"/>
    <property type="match status" value="1"/>
</dbReference>
<keyword evidence="9" id="KW-0406">Ion transport</keyword>
<dbReference type="InterPro" id="IPR003439">
    <property type="entry name" value="ABC_transporter-like_ATP-bd"/>
</dbReference>
<feature type="domain" description="ABC transporter" evidence="11">
    <location>
        <begin position="2"/>
        <end position="238"/>
    </location>
</feature>
<evidence type="ECO:0000256" key="5">
    <source>
        <dbReference type="ARBA" id="ARBA00022496"/>
    </source>
</evidence>
<keyword evidence="6" id="KW-0547">Nucleotide-binding</keyword>
<dbReference type="GO" id="GO:0016887">
    <property type="term" value="F:ATP hydrolysis activity"/>
    <property type="evidence" value="ECO:0007669"/>
    <property type="project" value="InterPro"/>
</dbReference>
<proteinExistence type="inferred from homology"/>
<dbReference type="FunFam" id="3.40.50.300:FF:000134">
    <property type="entry name" value="Iron-enterobactin ABC transporter ATP-binding protein"/>
    <property type="match status" value="1"/>
</dbReference>
<comment type="similarity">
    <text evidence="2">Belongs to the ABC transporter superfamily.</text>
</comment>
<name>A0A3D9XD68_PARVE</name>
<evidence type="ECO:0000256" key="7">
    <source>
        <dbReference type="ARBA" id="ARBA00022840"/>
    </source>
</evidence>
<evidence type="ECO:0000313" key="13">
    <source>
        <dbReference type="Proteomes" id="UP000256941"/>
    </source>
</evidence>
<keyword evidence="8" id="KW-0408">Iron</keyword>
<organism evidence="12 13">
    <name type="scientific">Paracoccus versutus</name>
    <name type="common">Thiobacillus versutus</name>
    <dbReference type="NCBI Taxonomy" id="34007"/>
    <lineage>
        <taxon>Bacteria</taxon>
        <taxon>Pseudomonadati</taxon>
        <taxon>Pseudomonadota</taxon>
        <taxon>Alphaproteobacteria</taxon>
        <taxon>Rhodobacterales</taxon>
        <taxon>Paracoccaceae</taxon>
        <taxon>Paracoccus</taxon>
    </lineage>
</organism>
<reference evidence="12 13" key="1">
    <citation type="submission" date="2018-08" db="EMBL/GenBank/DDBJ databases">
        <title>Genomic Encyclopedia of Archaeal and Bacterial Type Strains, Phase II (KMG-II): from individual species to whole genera.</title>
        <authorList>
            <person name="Goeker M."/>
        </authorList>
    </citation>
    <scope>NUCLEOTIDE SEQUENCE [LARGE SCALE GENOMIC DNA]</scope>
    <source>
        <strain evidence="12 13">DSM 17099</strain>
    </source>
</reference>
<evidence type="ECO:0000313" key="12">
    <source>
        <dbReference type="EMBL" id="REF68344.1"/>
    </source>
</evidence>
<gene>
    <name evidence="12" type="ORF">BDD41_3383</name>
</gene>
<dbReference type="Pfam" id="PF00005">
    <property type="entry name" value="ABC_tran"/>
    <property type="match status" value="1"/>
</dbReference>
<dbReference type="SUPFAM" id="SSF52540">
    <property type="entry name" value="P-loop containing nucleoside triphosphate hydrolases"/>
    <property type="match status" value="1"/>
</dbReference>
<dbReference type="InterPro" id="IPR003593">
    <property type="entry name" value="AAA+_ATPase"/>
</dbReference>
<dbReference type="SMART" id="SM00382">
    <property type="entry name" value="AAA"/>
    <property type="match status" value="1"/>
</dbReference>
<dbReference type="EMBL" id="QTUJ01000003">
    <property type="protein sequence ID" value="REF68344.1"/>
    <property type="molecule type" value="Genomic_DNA"/>
</dbReference>
<dbReference type="GO" id="GO:0005524">
    <property type="term" value="F:ATP binding"/>
    <property type="evidence" value="ECO:0007669"/>
    <property type="project" value="UniProtKB-KW"/>
</dbReference>
<dbReference type="InterPro" id="IPR027417">
    <property type="entry name" value="P-loop_NTPase"/>
</dbReference>
<evidence type="ECO:0000256" key="6">
    <source>
        <dbReference type="ARBA" id="ARBA00022741"/>
    </source>
</evidence>
<evidence type="ECO:0000256" key="9">
    <source>
        <dbReference type="ARBA" id="ARBA00023065"/>
    </source>
</evidence>